<name>A0ABQ0FZJ5_9PEZI</name>
<gene>
    <name evidence="1" type="ORF">MFIFM68171_01136</name>
</gene>
<proteinExistence type="predicted"/>
<evidence type="ECO:0000313" key="2">
    <source>
        <dbReference type="Proteomes" id="UP001628179"/>
    </source>
</evidence>
<organism evidence="1 2">
    <name type="scientific">Madurella fahalii</name>
    <dbReference type="NCBI Taxonomy" id="1157608"/>
    <lineage>
        <taxon>Eukaryota</taxon>
        <taxon>Fungi</taxon>
        <taxon>Dikarya</taxon>
        <taxon>Ascomycota</taxon>
        <taxon>Pezizomycotina</taxon>
        <taxon>Sordariomycetes</taxon>
        <taxon>Sordariomycetidae</taxon>
        <taxon>Sordariales</taxon>
        <taxon>Sordariales incertae sedis</taxon>
        <taxon>Madurella</taxon>
    </lineage>
</organism>
<dbReference type="Proteomes" id="UP001628179">
    <property type="component" value="Unassembled WGS sequence"/>
</dbReference>
<protein>
    <submittedName>
        <fullName evidence="1">Uncharacterized protein</fullName>
    </submittedName>
</protein>
<keyword evidence="2" id="KW-1185">Reference proteome</keyword>
<sequence length="368" mass="41141">MDIEADAIIISDSYDKFGLSDQRRISNERVQDFLNHGLMTQAAVYERFTEALSEDLINLPHGSEEVSSIRQAYRQLRNSDTASISKERFESVIKEEVSGQVLVDSTGLSALFDILVWHAAFPFPPIRTALGIPLIDEDAFLRAICLLTGDTTSRYAPTFSTPVHGLYSGNWGPYKGWVVVTRGKDARDWRRRLFRSLAEPAESREAAEKPTTVAAPRFAMYQRREGDLQKSDEEEPDQQVVVMADEDERSIDLQDVLSEHPPEVDRITTNPLRESYALALDALPRQPHDLAELSVPKAKLVSFLRLLHVSEGEADEGEVAEAYALGDEPSHIGWQRFDAALSSQTEQIANMLSNIFSVFKAPLSSDCA</sequence>
<dbReference type="GeneID" id="98171881"/>
<evidence type="ECO:0000313" key="1">
    <source>
        <dbReference type="EMBL" id="GAB1310926.1"/>
    </source>
</evidence>
<dbReference type="EMBL" id="BAAFSV010000001">
    <property type="protein sequence ID" value="GAB1310926.1"/>
    <property type="molecule type" value="Genomic_DNA"/>
</dbReference>
<comment type="caution">
    <text evidence="1">The sequence shown here is derived from an EMBL/GenBank/DDBJ whole genome shotgun (WGS) entry which is preliminary data.</text>
</comment>
<reference evidence="1 2" key="1">
    <citation type="submission" date="2024-09" db="EMBL/GenBank/DDBJ databases">
        <title>Itraconazole resistance in Madurella fahalii resulting from another homologue of gene encoding cytochrome P450 14-alpha sterol demethylase (CYP51).</title>
        <authorList>
            <person name="Yoshioka I."/>
            <person name="Fahal A.H."/>
            <person name="Kaneko S."/>
            <person name="Yaguchi T."/>
        </authorList>
    </citation>
    <scope>NUCLEOTIDE SEQUENCE [LARGE SCALE GENOMIC DNA]</scope>
    <source>
        <strain evidence="1 2">IFM 68171</strain>
    </source>
</reference>
<dbReference type="RefSeq" id="XP_070912659.1">
    <property type="nucleotide sequence ID" value="XM_071056558.1"/>
</dbReference>
<accession>A0ABQ0FZJ5</accession>